<evidence type="ECO:0000313" key="2">
    <source>
        <dbReference type="EMBL" id="VDM82035.1"/>
    </source>
</evidence>
<accession>A0A3P7LHG6</accession>
<feature type="non-terminal residue" evidence="2">
    <location>
        <position position="89"/>
    </location>
</feature>
<protein>
    <submittedName>
        <fullName evidence="2">Uncharacterized protein</fullName>
    </submittedName>
</protein>
<proteinExistence type="predicted"/>
<organism evidence="2 3">
    <name type="scientific">Strongylus vulgaris</name>
    <name type="common">Blood worm</name>
    <dbReference type="NCBI Taxonomy" id="40348"/>
    <lineage>
        <taxon>Eukaryota</taxon>
        <taxon>Metazoa</taxon>
        <taxon>Ecdysozoa</taxon>
        <taxon>Nematoda</taxon>
        <taxon>Chromadorea</taxon>
        <taxon>Rhabditida</taxon>
        <taxon>Rhabditina</taxon>
        <taxon>Rhabditomorpha</taxon>
        <taxon>Strongyloidea</taxon>
        <taxon>Strongylidae</taxon>
        <taxon>Strongylus</taxon>
    </lineage>
</organism>
<dbReference type="AlphaFoldDB" id="A0A3P7LHG6"/>
<dbReference type="OrthoDB" id="5862693at2759"/>
<keyword evidence="3" id="KW-1185">Reference proteome</keyword>
<feature type="coiled-coil region" evidence="1">
    <location>
        <begin position="44"/>
        <end position="71"/>
    </location>
</feature>
<sequence length="89" mass="10123">MTTVVLDPRSIIEALSCLQQGINPEDITHPSVASQVFEKTCSEYDDARKAIEDGQEQIRRAEMRKAALRSEQDARKRKENAVWDGCFQI</sequence>
<keyword evidence="1" id="KW-0175">Coiled coil</keyword>
<dbReference type="Proteomes" id="UP000270094">
    <property type="component" value="Unassembled WGS sequence"/>
</dbReference>
<evidence type="ECO:0000313" key="3">
    <source>
        <dbReference type="Proteomes" id="UP000270094"/>
    </source>
</evidence>
<name>A0A3P7LHG6_STRVU</name>
<reference evidence="2 3" key="1">
    <citation type="submission" date="2018-11" db="EMBL/GenBank/DDBJ databases">
        <authorList>
            <consortium name="Pathogen Informatics"/>
        </authorList>
    </citation>
    <scope>NUCLEOTIDE SEQUENCE [LARGE SCALE GENOMIC DNA]</scope>
</reference>
<dbReference type="EMBL" id="UYYB01115693">
    <property type="protein sequence ID" value="VDM82035.1"/>
    <property type="molecule type" value="Genomic_DNA"/>
</dbReference>
<gene>
    <name evidence="2" type="ORF">SVUK_LOCUS17033</name>
</gene>
<evidence type="ECO:0000256" key="1">
    <source>
        <dbReference type="SAM" id="Coils"/>
    </source>
</evidence>